<keyword evidence="8" id="KW-0449">Lipoprotein</keyword>
<dbReference type="SUPFAM" id="SSF47699">
    <property type="entry name" value="Bifunctional inhibitor/lipid-transfer protein/seed storage 2S albumin"/>
    <property type="match status" value="1"/>
</dbReference>
<proteinExistence type="inferred from homology"/>
<feature type="domain" description="Bifunctional inhibitor/plant lipid transfer protein/seed storage helical" evidence="11">
    <location>
        <begin position="34"/>
        <end position="113"/>
    </location>
</feature>
<keyword evidence="4" id="KW-0336">GPI-anchor</keyword>
<dbReference type="Gene3D" id="1.10.110.10">
    <property type="entry name" value="Plant lipid-transfer and hydrophobic proteins"/>
    <property type="match status" value="1"/>
</dbReference>
<keyword evidence="4" id="KW-0472">Membrane</keyword>
<keyword evidence="7" id="KW-0325">Glycoprotein</keyword>
<dbReference type="Pfam" id="PF14368">
    <property type="entry name" value="LTP_2"/>
    <property type="match status" value="1"/>
</dbReference>
<evidence type="ECO:0000256" key="1">
    <source>
        <dbReference type="ARBA" id="ARBA00004609"/>
    </source>
</evidence>
<feature type="chain" id="PRO_5028108154" description="Bifunctional inhibitor/plant lipid transfer protein/seed storage helical domain-containing protein" evidence="10">
    <location>
        <begin position="28"/>
        <end position="213"/>
    </location>
</feature>
<dbReference type="InterPro" id="IPR036312">
    <property type="entry name" value="Bifun_inhib/LTP/seed_sf"/>
</dbReference>
<evidence type="ECO:0000256" key="2">
    <source>
        <dbReference type="ARBA" id="ARBA00009748"/>
    </source>
</evidence>
<dbReference type="GO" id="GO:0005886">
    <property type="term" value="C:plasma membrane"/>
    <property type="evidence" value="ECO:0007669"/>
    <property type="project" value="UniProtKB-SubCell"/>
</dbReference>
<dbReference type="AlphaFoldDB" id="A0A7C8ZUD5"/>
<reference evidence="12" key="2">
    <citation type="submission" date="2020-07" db="EMBL/GenBank/DDBJ databases">
        <authorList>
            <person name="Vera ALvarez R."/>
            <person name="Arias-Moreno D.M."/>
            <person name="Jimenez-Jacinto V."/>
            <person name="Jimenez-Bremont J.F."/>
            <person name="Swaminathan K."/>
            <person name="Moose S.P."/>
            <person name="Guerrero-Gonzalez M.L."/>
            <person name="Marino-Ramirez L."/>
            <person name="Landsman D."/>
            <person name="Rodriguez-Kessler M."/>
            <person name="Delgado-Sanchez P."/>
        </authorList>
    </citation>
    <scope>NUCLEOTIDE SEQUENCE</scope>
    <source>
        <tissue evidence="12">Cladode</tissue>
    </source>
</reference>
<dbReference type="SMART" id="SM00499">
    <property type="entry name" value="AAI"/>
    <property type="match status" value="1"/>
</dbReference>
<evidence type="ECO:0000259" key="11">
    <source>
        <dbReference type="SMART" id="SM00499"/>
    </source>
</evidence>
<reference evidence="12" key="1">
    <citation type="journal article" date="2013" name="J. Plant Res.">
        <title>Effect of fungi and light on seed germination of three Opuntia species from semiarid lands of central Mexico.</title>
        <authorList>
            <person name="Delgado-Sanchez P."/>
            <person name="Jimenez-Bremont J.F."/>
            <person name="Guerrero-Gonzalez Mde L."/>
            <person name="Flores J."/>
        </authorList>
    </citation>
    <scope>NUCLEOTIDE SEQUENCE</scope>
    <source>
        <tissue evidence="12">Cladode</tissue>
    </source>
</reference>
<dbReference type="InterPro" id="IPR043325">
    <property type="entry name" value="LTSS"/>
</dbReference>
<evidence type="ECO:0000256" key="4">
    <source>
        <dbReference type="ARBA" id="ARBA00022622"/>
    </source>
</evidence>
<sequence>MAATKALGGVFLILAVTSFVLISSSHAQVPSTPCTASMLTSFTPCMNFLTNSSSTGASPTADCCTSLRSLMTNGKDCLCQILIAGVPFRIPINRTLAISLPKACNQPGVPIQCKASPGASIPAPGPTAFGPSASPAAADAPNPLGKIPTAATPALPPIYTTPDLTPPSTIPGSVPPASTTGTSSIPTPSSGVPSLSVLPSLLFSTAIMVIKYF</sequence>
<evidence type="ECO:0000256" key="7">
    <source>
        <dbReference type="ARBA" id="ARBA00023180"/>
    </source>
</evidence>
<evidence type="ECO:0000256" key="5">
    <source>
        <dbReference type="ARBA" id="ARBA00022729"/>
    </source>
</evidence>
<dbReference type="EMBL" id="GISG01166179">
    <property type="protein sequence ID" value="MBA4650711.1"/>
    <property type="molecule type" value="Transcribed_RNA"/>
</dbReference>
<evidence type="ECO:0000256" key="6">
    <source>
        <dbReference type="ARBA" id="ARBA00023157"/>
    </source>
</evidence>
<feature type="region of interest" description="Disordered" evidence="9">
    <location>
        <begin position="124"/>
        <end position="192"/>
    </location>
</feature>
<dbReference type="InterPro" id="IPR016140">
    <property type="entry name" value="Bifunc_inhib/LTP/seed_store"/>
</dbReference>
<dbReference type="CDD" id="cd00010">
    <property type="entry name" value="AAI_LTSS"/>
    <property type="match status" value="1"/>
</dbReference>
<dbReference type="PANTHER" id="PTHR33044">
    <property type="entry name" value="BIFUNCTIONAL INHIBITOR/LIPID-TRANSFER PROTEIN/SEED STORAGE 2S ALBUMIN SUPERFAMILY PROTEIN-RELATED"/>
    <property type="match status" value="1"/>
</dbReference>
<dbReference type="GO" id="GO:0098552">
    <property type="term" value="C:side of membrane"/>
    <property type="evidence" value="ECO:0007669"/>
    <property type="project" value="UniProtKB-KW"/>
</dbReference>
<feature type="compositionally biased region" description="Low complexity" evidence="9">
    <location>
        <begin position="175"/>
        <end position="192"/>
    </location>
</feature>
<comment type="similarity">
    <text evidence="2">Belongs to the plant LTP family.</text>
</comment>
<keyword evidence="5 10" id="KW-0732">Signal</keyword>
<evidence type="ECO:0000313" key="12">
    <source>
        <dbReference type="EMBL" id="MBA4650711.1"/>
    </source>
</evidence>
<evidence type="ECO:0000256" key="10">
    <source>
        <dbReference type="SAM" id="SignalP"/>
    </source>
</evidence>
<keyword evidence="3" id="KW-1003">Cell membrane</keyword>
<feature type="signal peptide" evidence="10">
    <location>
        <begin position="1"/>
        <end position="27"/>
    </location>
</feature>
<comment type="subcellular location">
    <subcellularLocation>
        <location evidence="1">Cell membrane</location>
        <topology evidence="1">Lipid-anchor</topology>
        <topology evidence="1">GPI-anchor</topology>
    </subcellularLocation>
</comment>
<protein>
    <recommendedName>
        <fullName evidence="11">Bifunctional inhibitor/plant lipid transfer protein/seed storage helical domain-containing protein</fullName>
    </recommendedName>
</protein>
<name>A0A7C8ZUD5_OPUST</name>
<organism evidence="12">
    <name type="scientific">Opuntia streptacantha</name>
    <name type="common">Prickly pear cactus</name>
    <name type="synonym">Opuntia cardona</name>
    <dbReference type="NCBI Taxonomy" id="393608"/>
    <lineage>
        <taxon>Eukaryota</taxon>
        <taxon>Viridiplantae</taxon>
        <taxon>Streptophyta</taxon>
        <taxon>Embryophyta</taxon>
        <taxon>Tracheophyta</taxon>
        <taxon>Spermatophyta</taxon>
        <taxon>Magnoliopsida</taxon>
        <taxon>eudicotyledons</taxon>
        <taxon>Gunneridae</taxon>
        <taxon>Pentapetalae</taxon>
        <taxon>Caryophyllales</taxon>
        <taxon>Cactineae</taxon>
        <taxon>Cactaceae</taxon>
        <taxon>Opuntioideae</taxon>
        <taxon>Opuntia</taxon>
    </lineage>
</organism>
<accession>A0A7C8ZUD5</accession>
<evidence type="ECO:0000256" key="9">
    <source>
        <dbReference type="SAM" id="MobiDB-lite"/>
    </source>
</evidence>
<keyword evidence="6" id="KW-1015">Disulfide bond</keyword>
<evidence type="ECO:0000256" key="3">
    <source>
        <dbReference type="ARBA" id="ARBA00022475"/>
    </source>
</evidence>
<feature type="compositionally biased region" description="Low complexity" evidence="9">
    <location>
        <begin position="124"/>
        <end position="162"/>
    </location>
</feature>
<evidence type="ECO:0000256" key="8">
    <source>
        <dbReference type="ARBA" id="ARBA00023288"/>
    </source>
</evidence>